<dbReference type="Proteomes" id="UP001165065">
    <property type="component" value="Unassembled WGS sequence"/>
</dbReference>
<name>A0A9W7FVV4_9STRA</name>
<evidence type="ECO:0000313" key="2">
    <source>
        <dbReference type="EMBL" id="GMI19914.1"/>
    </source>
</evidence>
<feature type="coiled-coil region" evidence="1">
    <location>
        <begin position="283"/>
        <end position="377"/>
    </location>
</feature>
<accession>A0A9W7FVV4</accession>
<dbReference type="OrthoDB" id="10564408at2759"/>
<dbReference type="EMBL" id="BRYA01001816">
    <property type="protein sequence ID" value="GMI19914.1"/>
    <property type="molecule type" value="Genomic_DNA"/>
</dbReference>
<evidence type="ECO:0000313" key="3">
    <source>
        <dbReference type="Proteomes" id="UP001165065"/>
    </source>
</evidence>
<sequence length="464" mass="52545">ADRYGIPKEYIRKLGEALRLATQLYGVYVLKHLKELAKLANEFHVITSVHWLSIPFEFKEMLGLLLDMCQHVELVGGNKVIKKYTFDDLFTTPDPDKPRSQAYKACLADGSDQYLIITSRAFGNLLKLGGYRDAPRKANLALRSLQTEFPPATLQRSGFPGEGPATLNGEDIHNDEDVKMFLTPRGQDGGSSWDSTLPGYYTGYLFYEEHVVESVEQRLEELRVAAFMERQQLAGLRKLLPVLLNESLKAKDYGTWKMFMRVSWSIQPQTERGGSTTGGSTTNASLKAEVAALKEQIAALTVTNEDLQQAKVEVDRELITLKGEYRDLEGEYCEAKKWYLGDQYAADEEIKESKRRVEDAQAQLADAYERVRRNSEANVEREREFRASESALRAELAESRKETKKFKDAYMQNSSNFHLACEIASLRQKIQRKEREEAKEAALNTIETTTPETTTLPTIASTLP</sequence>
<feature type="coiled-coil region" evidence="1">
    <location>
        <begin position="416"/>
        <end position="443"/>
    </location>
</feature>
<protein>
    <submittedName>
        <fullName evidence="2">Uncharacterized protein</fullName>
    </submittedName>
</protein>
<keyword evidence="1" id="KW-0175">Coiled coil</keyword>
<evidence type="ECO:0000256" key="1">
    <source>
        <dbReference type="SAM" id="Coils"/>
    </source>
</evidence>
<keyword evidence="3" id="KW-1185">Reference proteome</keyword>
<gene>
    <name evidence="2" type="ORF">TrCOL_g8089</name>
</gene>
<proteinExistence type="predicted"/>
<feature type="non-terminal residue" evidence="2">
    <location>
        <position position="1"/>
    </location>
</feature>
<feature type="non-terminal residue" evidence="2">
    <location>
        <position position="464"/>
    </location>
</feature>
<reference evidence="3" key="1">
    <citation type="journal article" date="2023" name="Commun. Biol.">
        <title>Genome analysis of Parmales, the sister group of diatoms, reveals the evolutionary specialization of diatoms from phago-mixotrophs to photoautotrophs.</title>
        <authorList>
            <person name="Ban H."/>
            <person name="Sato S."/>
            <person name="Yoshikawa S."/>
            <person name="Yamada K."/>
            <person name="Nakamura Y."/>
            <person name="Ichinomiya M."/>
            <person name="Sato N."/>
            <person name="Blanc-Mathieu R."/>
            <person name="Endo H."/>
            <person name="Kuwata A."/>
            <person name="Ogata H."/>
        </authorList>
    </citation>
    <scope>NUCLEOTIDE SEQUENCE [LARGE SCALE GENOMIC DNA]</scope>
</reference>
<dbReference type="AlphaFoldDB" id="A0A9W7FVV4"/>
<organism evidence="2 3">
    <name type="scientific">Triparma columacea</name>
    <dbReference type="NCBI Taxonomy" id="722753"/>
    <lineage>
        <taxon>Eukaryota</taxon>
        <taxon>Sar</taxon>
        <taxon>Stramenopiles</taxon>
        <taxon>Ochrophyta</taxon>
        <taxon>Bolidophyceae</taxon>
        <taxon>Parmales</taxon>
        <taxon>Triparmaceae</taxon>
        <taxon>Triparma</taxon>
    </lineage>
</organism>
<comment type="caution">
    <text evidence="2">The sequence shown here is derived from an EMBL/GenBank/DDBJ whole genome shotgun (WGS) entry which is preliminary data.</text>
</comment>